<name>A0A1V4A9Y3_9ACTN</name>
<dbReference type="STRING" id="83656.B1H18_13200"/>
<dbReference type="Gene3D" id="3.40.190.10">
    <property type="entry name" value="Periplasmic binding protein-like II"/>
    <property type="match status" value="1"/>
</dbReference>
<dbReference type="PROSITE" id="PS51318">
    <property type="entry name" value="TAT"/>
    <property type="match status" value="1"/>
</dbReference>
<dbReference type="OrthoDB" id="2513152at2"/>
<dbReference type="PROSITE" id="PS51257">
    <property type="entry name" value="PROKAR_LIPOPROTEIN"/>
    <property type="match status" value="1"/>
</dbReference>
<protein>
    <submittedName>
        <fullName evidence="2">ABC transporter substrate-binding protein</fullName>
    </submittedName>
</protein>
<dbReference type="EMBL" id="MVFC01000008">
    <property type="protein sequence ID" value="OON80124.1"/>
    <property type="molecule type" value="Genomic_DNA"/>
</dbReference>
<evidence type="ECO:0000313" key="3">
    <source>
        <dbReference type="Proteomes" id="UP000190539"/>
    </source>
</evidence>
<keyword evidence="3" id="KW-1185">Reference proteome</keyword>
<gene>
    <name evidence="2" type="ORF">B1H18_13200</name>
</gene>
<organism evidence="2 3">
    <name type="scientific">Streptomyces tsukubensis</name>
    <dbReference type="NCBI Taxonomy" id="83656"/>
    <lineage>
        <taxon>Bacteria</taxon>
        <taxon>Bacillati</taxon>
        <taxon>Actinomycetota</taxon>
        <taxon>Actinomycetes</taxon>
        <taxon>Kitasatosporales</taxon>
        <taxon>Streptomycetaceae</taxon>
        <taxon>Streptomyces</taxon>
    </lineage>
</organism>
<dbReference type="PANTHER" id="PTHR43649:SF31">
    <property type="entry name" value="SN-GLYCEROL-3-PHOSPHATE-BINDING PERIPLASMIC PROTEIN UGPB"/>
    <property type="match status" value="1"/>
</dbReference>
<sequence length="544" mass="60400">MTVKPPPDRRTFLASALGVGAGLALTGCGDFRPRPARLANATAKLPTYIPYRGVPTSMPATKGGVSAGYSHFPTVPARAFPDGPPAKGPAIDIMNLIFNPVPPPVENNTMWQELNRYVGCDLRFEITPVGDYPQKFAVTLAGGDLPDAMLMLPPDQNSAATPDMLDTLFEDLTPHLSGDNIRDYPYLANIPTESWAPCVRNGGIYALPMPRPVSGGPTYTRLDLLKKKDLDPNPKTWREFLRLCEDVTDPRAHQYALGDPTTTWNLVMQMLGAPNWWREERGAFTHFYETDECKQAIDAVHRLKKAGVMHPDAFGVVGRFKDWFGNGQIVMHPDAPAAWNDLYTTYAPVTKGLDVGYMMPPAWDDSTPGGQWQGRANYATLIIKKAPRARVKQILRAMNALAAPFGTDGYLLRKYGVRGPDHTVKGPDPALTPKGTAETYLPTIFATDSPFTLYYPQKPEIVPTQYAFQEEAVEQLIPNPAEALYSATDAKLSKLFNTNFDSLRKGIMQGRNRLGEWDDAVKEWRTKAGDRMRAEYEQAWETRH</sequence>
<dbReference type="RefSeq" id="WP_077967887.1">
    <property type="nucleotide sequence ID" value="NZ_CP045178.1"/>
</dbReference>
<dbReference type="Proteomes" id="UP000190539">
    <property type="component" value="Unassembled WGS sequence"/>
</dbReference>
<dbReference type="InterPro" id="IPR050490">
    <property type="entry name" value="Bact_solute-bd_prot1"/>
</dbReference>
<comment type="similarity">
    <text evidence="1">Belongs to the bacterial solute-binding protein 1 family.</text>
</comment>
<reference evidence="2 3" key="1">
    <citation type="submission" date="2017-02" db="EMBL/GenBank/DDBJ databases">
        <title>Draft Genome Sequence of Streptomyces tsukubaensis F601, a Producer of the immunosuppressant tacrolimus FK506.</title>
        <authorList>
            <person name="Zong G."/>
            <person name="Zhong C."/>
            <person name="Fu J."/>
            <person name="Qin R."/>
            <person name="Cao G."/>
        </authorList>
    </citation>
    <scope>NUCLEOTIDE SEQUENCE [LARGE SCALE GENOMIC DNA]</scope>
    <source>
        <strain evidence="2 3">F601</strain>
    </source>
</reference>
<evidence type="ECO:0000256" key="1">
    <source>
        <dbReference type="ARBA" id="ARBA00008520"/>
    </source>
</evidence>
<dbReference type="PANTHER" id="PTHR43649">
    <property type="entry name" value="ARABINOSE-BINDING PROTEIN-RELATED"/>
    <property type="match status" value="1"/>
</dbReference>
<evidence type="ECO:0000313" key="2">
    <source>
        <dbReference type="EMBL" id="OON80124.1"/>
    </source>
</evidence>
<accession>A0A1V4A9Y3</accession>
<dbReference type="InterPro" id="IPR006311">
    <property type="entry name" value="TAT_signal"/>
</dbReference>
<dbReference type="SUPFAM" id="SSF53850">
    <property type="entry name" value="Periplasmic binding protein-like II"/>
    <property type="match status" value="1"/>
</dbReference>
<comment type="caution">
    <text evidence="2">The sequence shown here is derived from an EMBL/GenBank/DDBJ whole genome shotgun (WGS) entry which is preliminary data.</text>
</comment>
<dbReference type="AlphaFoldDB" id="A0A1V4A9Y3"/>
<proteinExistence type="inferred from homology"/>